<dbReference type="PANTHER" id="PTHR14136">
    <property type="entry name" value="BTB_POZ DOMAIN-CONTAINING PROTEIN KCTD9"/>
    <property type="match status" value="1"/>
</dbReference>
<dbReference type="InterPro" id="IPR001646">
    <property type="entry name" value="5peptide_repeat"/>
</dbReference>
<dbReference type="PANTHER" id="PTHR14136:SF17">
    <property type="entry name" value="BTB_POZ DOMAIN-CONTAINING PROTEIN KCTD9"/>
    <property type="match status" value="1"/>
</dbReference>
<dbReference type="Gene3D" id="2.160.20.80">
    <property type="entry name" value="E3 ubiquitin-protein ligase SopA"/>
    <property type="match status" value="3"/>
</dbReference>
<protein>
    <recommendedName>
        <fullName evidence="1">DUF2169 domain-containing protein</fullName>
    </recommendedName>
</protein>
<evidence type="ECO:0000259" key="1">
    <source>
        <dbReference type="Pfam" id="PF09937"/>
    </source>
</evidence>
<dbReference type="Pfam" id="PF09937">
    <property type="entry name" value="DUF2169"/>
    <property type="match status" value="1"/>
</dbReference>
<dbReference type="Proteomes" id="UP000238348">
    <property type="component" value="Chromosome"/>
</dbReference>
<evidence type="ECO:0000313" key="3">
    <source>
        <dbReference type="Proteomes" id="UP000238348"/>
    </source>
</evidence>
<name>A0A2L0EQC6_SORCE</name>
<dbReference type="EMBL" id="CP012673">
    <property type="protein sequence ID" value="AUX41462.1"/>
    <property type="molecule type" value="Genomic_DNA"/>
</dbReference>
<reference evidence="2 3" key="1">
    <citation type="submission" date="2015-09" db="EMBL/GenBank/DDBJ databases">
        <title>Sorangium comparison.</title>
        <authorList>
            <person name="Zaburannyi N."/>
            <person name="Bunk B."/>
            <person name="Overmann J."/>
            <person name="Mueller R."/>
        </authorList>
    </citation>
    <scope>NUCLEOTIDE SEQUENCE [LARGE SCALE GENOMIC DNA]</scope>
    <source>
        <strain evidence="2 3">So ce26</strain>
    </source>
</reference>
<proteinExistence type="predicted"/>
<gene>
    <name evidence="2" type="ORF">SOCE26_028740</name>
</gene>
<dbReference type="Pfam" id="PF00805">
    <property type="entry name" value="Pentapeptide"/>
    <property type="match status" value="5"/>
</dbReference>
<organism evidence="2 3">
    <name type="scientific">Sorangium cellulosum</name>
    <name type="common">Polyangium cellulosum</name>
    <dbReference type="NCBI Taxonomy" id="56"/>
    <lineage>
        <taxon>Bacteria</taxon>
        <taxon>Pseudomonadati</taxon>
        <taxon>Myxococcota</taxon>
        <taxon>Polyangia</taxon>
        <taxon>Polyangiales</taxon>
        <taxon>Polyangiaceae</taxon>
        <taxon>Sorangium</taxon>
    </lineage>
</organism>
<dbReference type="SUPFAM" id="SSF141571">
    <property type="entry name" value="Pentapeptide repeat-like"/>
    <property type="match status" value="2"/>
</dbReference>
<dbReference type="InterPro" id="IPR051082">
    <property type="entry name" value="Pentapeptide-BTB/POZ_domain"/>
</dbReference>
<evidence type="ECO:0000313" key="2">
    <source>
        <dbReference type="EMBL" id="AUX41462.1"/>
    </source>
</evidence>
<accession>A0A2L0EQC6</accession>
<sequence length="896" mass="96969">MRARRAKHLLMKTIKPQKLGLLHRVFEDGEDCYLSVTILAFFSFGPPAALLSEVDLWKFSAAELGNDAVLDMGMPKPRGELLISGRAYPRGGRAPACAVRARLGAVDKTLYAIGDRSWRRGVPTEPEPFTEMPILWERAFGGPGFAPNPVGKGAQPVATDAGEIHPLPNIELPEPLITSPRDQPAPAGFGPLDLMWPQRFAKIGTYDQKWLKERFPGFAEDTDLGVFNAAPEDQQIQGFFRGDEPMVLENMHPDRAVIEAALPGLAARAFINRKSGEEERFSEVAMHLETVHLFPHAERGILLFRGLALVDEDDAADVLHIVIGAEALGEPKPVEHYREVLRQRLDPKKGHLASLRESDLLTALPPGARPPRDESDVERLLKSDDLLRKNLQAGARRRAEENRRKAHATVVELGLDPAQFGLEQAEEPAAEEAVPDIEELAPFVEELEARAEREQAEAEGRRAKAEAEARAAYAAAGMDYDALHEDAMRQAAGPPKFSAKAERERLEDLATLLANAGYPNAELEQSLADPAFDRQLAAMEAQVLEGYRQTAHLGPAAGRLEATRHLREEVVEAHRAGRSLAGRDLTGADLSGLDLRGANLTGALLEGASLAGADLEDAGLERAVLARADLCQATLRGARLEEANLGLAKLRGADLSGADLSGAVLYQADLTGASFRGAELTLADLSEATLGDNDLSGSLAQLLTLLRVDLTGSRLTGADLSRSTLIECKLNGVDLSGARLISTAFFSSEGRGAVFRGASLENLRMVKECAFDGADFRGATLTGANLRGTSLAGADFTEARMNGSDLSECDLRGARMAWIAAREARFVRADLSDADLTCADLMMGVLQKAKLMGADFTRANLFRADLTKVLGDERTRFDEANVTEVRQVPRRSRGQG</sequence>
<feature type="domain" description="DUF2169" evidence="1">
    <location>
        <begin position="33"/>
        <end position="305"/>
    </location>
</feature>
<dbReference type="AlphaFoldDB" id="A0A2L0EQC6"/>
<dbReference type="InterPro" id="IPR018683">
    <property type="entry name" value="DUF2169"/>
</dbReference>